<feature type="binding site" description="covalent" evidence="8">
    <location>
        <position position="125"/>
    </location>
    <ligand>
        <name>heme c</name>
        <dbReference type="ChEBI" id="CHEBI:61717"/>
        <label>2</label>
    </ligand>
</feature>
<evidence type="ECO:0000256" key="8">
    <source>
        <dbReference type="PIRSR" id="PIRSR000005-1"/>
    </source>
</evidence>
<evidence type="ECO:0000256" key="9">
    <source>
        <dbReference type="PIRSR" id="PIRSR000005-2"/>
    </source>
</evidence>
<evidence type="ECO:0000256" key="1">
    <source>
        <dbReference type="ARBA" id="ARBA00004418"/>
    </source>
</evidence>
<dbReference type="PANTHER" id="PTHR33751:SF9">
    <property type="entry name" value="CYTOCHROME C4"/>
    <property type="match status" value="1"/>
</dbReference>
<dbReference type="InterPro" id="IPR036909">
    <property type="entry name" value="Cyt_c-like_dom_sf"/>
</dbReference>
<dbReference type="SUPFAM" id="SSF46626">
    <property type="entry name" value="Cytochrome c"/>
    <property type="match status" value="2"/>
</dbReference>
<dbReference type="AlphaFoldDB" id="A0A450UR49"/>
<name>A0A450UR49_9GAMM</name>
<feature type="domain" description="Cytochrome c" evidence="11">
    <location>
        <begin position="13"/>
        <end position="101"/>
    </location>
</feature>
<dbReference type="GO" id="GO:0042597">
    <property type="term" value="C:periplasmic space"/>
    <property type="evidence" value="ECO:0007669"/>
    <property type="project" value="UniProtKB-SubCell"/>
</dbReference>
<dbReference type="InterPro" id="IPR050597">
    <property type="entry name" value="Cytochrome_c_Oxidase_Subunit"/>
</dbReference>
<feature type="binding site" description="covalent" evidence="8">
    <location>
        <position position="38"/>
    </location>
    <ligand>
        <name>heme c</name>
        <dbReference type="ChEBI" id="CHEBI:61717"/>
        <label>1</label>
    </ligand>
</feature>
<keyword evidence="7 9" id="KW-0408">Iron</keyword>
<feature type="domain" description="Cytochrome c" evidence="11">
    <location>
        <begin position="112"/>
        <end position="195"/>
    </location>
</feature>
<evidence type="ECO:0000256" key="5">
    <source>
        <dbReference type="ARBA" id="ARBA00022764"/>
    </source>
</evidence>
<evidence type="ECO:0000256" key="4">
    <source>
        <dbReference type="ARBA" id="ARBA00022723"/>
    </source>
</evidence>
<evidence type="ECO:0000256" key="7">
    <source>
        <dbReference type="ARBA" id="ARBA00023004"/>
    </source>
</evidence>
<dbReference type="GO" id="GO:0009055">
    <property type="term" value="F:electron transfer activity"/>
    <property type="evidence" value="ECO:0007669"/>
    <property type="project" value="InterPro"/>
</dbReference>
<evidence type="ECO:0000256" key="2">
    <source>
        <dbReference type="ARBA" id="ARBA00022448"/>
    </source>
</evidence>
<dbReference type="InterPro" id="IPR024167">
    <property type="entry name" value="Cytochrome_c4-like"/>
</dbReference>
<reference evidence="12" key="1">
    <citation type="submission" date="2019-02" db="EMBL/GenBank/DDBJ databases">
        <authorList>
            <person name="Gruber-Vodicka R. H."/>
            <person name="Seah K. B. B."/>
        </authorList>
    </citation>
    <scope>NUCLEOTIDE SEQUENCE</scope>
    <source>
        <strain evidence="13">BECK_M6</strain>
        <strain evidence="12">BECK_M7</strain>
    </source>
</reference>
<gene>
    <name evidence="13" type="ORF">BECKLFY1418A_GA0070994_105312</name>
    <name evidence="12" type="ORF">BECKLFY1418B_GA0070995_106410</name>
</gene>
<dbReference type="EMBL" id="CAADFF010000064">
    <property type="protein sequence ID" value="VFJ94955.1"/>
    <property type="molecule type" value="Genomic_DNA"/>
</dbReference>
<feature type="binding site" description="covalent" evidence="8">
    <location>
        <position position="35"/>
    </location>
    <ligand>
        <name>heme c</name>
        <dbReference type="ChEBI" id="CHEBI:61717"/>
        <label>1</label>
    </ligand>
</feature>
<feature type="binding site" description="covalent" evidence="8">
    <location>
        <position position="128"/>
    </location>
    <ligand>
        <name>heme c</name>
        <dbReference type="ChEBI" id="CHEBI:61717"/>
        <label>2</label>
    </ligand>
</feature>
<dbReference type="GO" id="GO:0005506">
    <property type="term" value="F:iron ion binding"/>
    <property type="evidence" value="ECO:0007669"/>
    <property type="project" value="InterPro"/>
</dbReference>
<feature type="binding site" description="axial binding residue" evidence="9">
    <location>
        <position position="78"/>
    </location>
    <ligand>
        <name>heme c</name>
        <dbReference type="ChEBI" id="CHEBI:61717"/>
        <label>1</label>
    </ligand>
    <ligandPart>
        <name>Fe</name>
        <dbReference type="ChEBI" id="CHEBI:18248"/>
    </ligandPart>
</feature>
<dbReference type="GO" id="GO:0020037">
    <property type="term" value="F:heme binding"/>
    <property type="evidence" value="ECO:0007669"/>
    <property type="project" value="InterPro"/>
</dbReference>
<accession>A0A450UR49</accession>
<feature type="binding site" description="axial binding residue" evidence="9">
    <location>
        <position position="168"/>
    </location>
    <ligand>
        <name>heme c</name>
        <dbReference type="ChEBI" id="CHEBI:61717"/>
        <label>2</label>
    </ligand>
    <ligandPart>
        <name>Fe</name>
        <dbReference type="ChEBI" id="CHEBI:18248"/>
    </ligandPart>
</feature>
<proteinExistence type="predicted"/>
<dbReference type="InterPro" id="IPR009056">
    <property type="entry name" value="Cyt_c-like_dom"/>
</dbReference>
<evidence type="ECO:0000256" key="6">
    <source>
        <dbReference type="ARBA" id="ARBA00022982"/>
    </source>
</evidence>
<feature type="binding site" description="axial binding residue" evidence="9">
    <location>
        <position position="39"/>
    </location>
    <ligand>
        <name>heme c</name>
        <dbReference type="ChEBI" id="CHEBI:61717"/>
        <label>1</label>
    </ligand>
    <ligandPart>
        <name>Fe</name>
        <dbReference type="ChEBI" id="CHEBI:18248"/>
    </ligandPart>
</feature>
<keyword evidence="5" id="KW-0574">Periplasm</keyword>
<dbReference type="PROSITE" id="PS51007">
    <property type="entry name" value="CYTC"/>
    <property type="match status" value="2"/>
</dbReference>
<evidence type="ECO:0000256" key="10">
    <source>
        <dbReference type="SAM" id="SignalP"/>
    </source>
</evidence>
<dbReference type="Pfam" id="PF00034">
    <property type="entry name" value="Cytochrom_C"/>
    <property type="match status" value="1"/>
</dbReference>
<keyword evidence="3 8" id="KW-0349">Heme</keyword>
<keyword evidence="10" id="KW-0732">Signal</keyword>
<keyword evidence="4 9" id="KW-0479">Metal-binding</keyword>
<dbReference type="EMBL" id="CAADFH010000053">
    <property type="protein sequence ID" value="VFJ95814.1"/>
    <property type="molecule type" value="Genomic_DNA"/>
</dbReference>
<dbReference type="PIRSF" id="PIRSF000005">
    <property type="entry name" value="Cytochrome_c4"/>
    <property type="match status" value="1"/>
</dbReference>
<feature type="chain" id="PRO_5036113424" evidence="10">
    <location>
        <begin position="24"/>
        <end position="195"/>
    </location>
</feature>
<protein>
    <submittedName>
        <fullName evidence="12">Sulfide dehydrogenase (Flavocytochrome c), cytochrome c subunit</fullName>
    </submittedName>
</protein>
<keyword evidence="6" id="KW-0249">Electron transport</keyword>
<evidence type="ECO:0000313" key="12">
    <source>
        <dbReference type="EMBL" id="VFJ94955.1"/>
    </source>
</evidence>
<organism evidence="12">
    <name type="scientific">Candidatus Kentrum sp. LFY</name>
    <dbReference type="NCBI Taxonomy" id="2126342"/>
    <lineage>
        <taxon>Bacteria</taxon>
        <taxon>Pseudomonadati</taxon>
        <taxon>Pseudomonadota</taxon>
        <taxon>Gammaproteobacteria</taxon>
        <taxon>Candidatus Kentrum</taxon>
    </lineage>
</organism>
<dbReference type="Gene3D" id="1.10.760.10">
    <property type="entry name" value="Cytochrome c-like domain"/>
    <property type="match status" value="2"/>
</dbReference>
<sequence>MHHKTIRNLLLIGSLAFGANAFADDPDADMLSQPCAGCHGLNGSSVGPALPTIAGMSEDYFEESMEKFKNGERSSTIMNRIAKGYSEDEIAAMATWFSEKPFIRARQTSNAEEAAKGKKLHEKYCEKCHEEGGNLDDGTSILAGQWIPYLRYSLQDYLSGASQPPKKMKKRIDALVKEHGDAGIEAIVQYYGSQQ</sequence>
<feature type="binding site" description="axial binding residue" evidence="9">
    <location>
        <position position="129"/>
    </location>
    <ligand>
        <name>heme c</name>
        <dbReference type="ChEBI" id="CHEBI:61717"/>
        <label>2</label>
    </ligand>
    <ligandPart>
        <name>Fe</name>
        <dbReference type="ChEBI" id="CHEBI:18248"/>
    </ligandPart>
</feature>
<comment type="subcellular location">
    <subcellularLocation>
        <location evidence="1">Periplasm</location>
    </subcellularLocation>
</comment>
<keyword evidence="2" id="KW-0813">Transport</keyword>
<feature type="signal peptide" evidence="10">
    <location>
        <begin position="1"/>
        <end position="23"/>
    </location>
</feature>
<evidence type="ECO:0000259" key="11">
    <source>
        <dbReference type="PROSITE" id="PS51007"/>
    </source>
</evidence>
<dbReference type="PANTHER" id="PTHR33751">
    <property type="entry name" value="CBB3-TYPE CYTOCHROME C OXIDASE SUBUNIT FIXP"/>
    <property type="match status" value="1"/>
</dbReference>
<evidence type="ECO:0000256" key="3">
    <source>
        <dbReference type="ARBA" id="ARBA00022617"/>
    </source>
</evidence>
<comment type="PTM">
    <text evidence="8">Binds 2 heme c groups covalently per subunit.</text>
</comment>
<evidence type="ECO:0000313" key="13">
    <source>
        <dbReference type="EMBL" id="VFJ95814.1"/>
    </source>
</evidence>